<evidence type="ECO:0000313" key="4">
    <source>
        <dbReference type="Proteomes" id="UP000580043"/>
    </source>
</evidence>
<organism evidence="3 4">
    <name type="scientific">Zoogloea dura</name>
    <dbReference type="NCBI Taxonomy" id="2728840"/>
    <lineage>
        <taxon>Bacteria</taxon>
        <taxon>Pseudomonadati</taxon>
        <taxon>Pseudomonadota</taxon>
        <taxon>Betaproteobacteria</taxon>
        <taxon>Rhodocyclales</taxon>
        <taxon>Zoogloeaceae</taxon>
        <taxon>Zoogloea</taxon>
    </lineage>
</organism>
<reference evidence="3 4" key="1">
    <citation type="submission" date="2020-04" db="EMBL/GenBank/DDBJ databases">
        <title>Zoogloea sp. G-4-1-14 isolated from soil.</title>
        <authorList>
            <person name="Dahal R.H."/>
        </authorList>
    </citation>
    <scope>NUCLEOTIDE SEQUENCE [LARGE SCALE GENOMIC DNA]</scope>
    <source>
        <strain evidence="3 4">G-4-1-14</strain>
    </source>
</reference>
<evidence type="ECO:0000259" key="2">
    <source>
        <dbReference type="SMART" id="SM00900"/>
    </source>
</evidence>
<dbReference type="RefSeq" id="WP_169143869.1">
    <property type="nucleotide sequence ID" value="NZ_JABBGA010000001.1"/>
</dbReference>
<dbReference type="EMBL" id="JABBGA010000001">
    <property type="protein sequence ID" value="NML24220.1"/>
    <property type="molecule type" value="Genomic_DNA"/>
</dbReference>
<feature type="signal peptide" evidence="1">
    <location>
        <begin position="1"/>
        <end position="31"/>
    </location>
</feature>
<sequence>MNTTTKAWTTTPLVALVSAGLPALYPPSVQAAASMSPEQAAHAAFPEADRFDARSLRLSSEQLHGLDAVAPVRQRGEVRLFEAWAGSRLLGTLYIDDVIGKVEWVTYALALGADGSVRSLEILEYRETHGFEVRTPSWRRQFSGRRVDTPFRFGEDIKNISGATLSCAHLTAGVQRLMALHTQLAKTSAR</sequence>
<dbReference type="Pfam" id="PF04205">
    <property type="entry name" value="FMN_bind"/>
    <property type="match status" value="1"/>
</dbReference>
<feature type="domain" description="FMN-binding" evidence="2">
    <location>
        <begin position="100"/>
        <end position="181"/>
    </location>
</feature>
<name>A0A848FZP3_9RHOO</name>
<evidence type="ECO:0000313" key="3">
    <source>
        <dbReference type="EMBL" id="NML24220.1"/>
    </source>
</evidence>
<keyword evidence="4" id="KW-1185">Reference proteome</keyword>
<keyword evidence="1" id="KW-0732">Signal</keyword>
<evidence type="ECO:0000256" key="1">
    <source>
        <dbReference type="SAM" id="SignalP"/>
    </source>
</evidence>
<dbReference type="GO" id="GO:0010181">
    <property type="term" value="F:FMN binding"/>
    <property type="evidence" value="ECO:0007669"/>
    <property type="project" value="InterPro"/>
</dbReference>
<accession>A0A848FZP3</accession>
<dbReference type="InterPro" id="IPR007329">
    <property type="entry name" value="FMN-bd"/>
</dbReference>
<dbReference type="Proteomes" id="UP000580043">
    <property type="component" value="Unassembled WGS sequence"/>
</dbReference>
<dbReference type="SMART" id="SM00900">
    <property type="entry name" value="FMN_bind"/>
    <property type="match status" value="1"/>
</dbReference>
<dbReference type="GO" id="GO:0016020">
    <property type="term" value="C:membrane"/>
    <property type="evidence" value="ECO:0007669"/>
    <property type="project" value="InterPro"/>
</dbReference>
<feature type="chain" id="PRO_5032967589" evidence="1">
    <location>
        <begin position="32"/>
        <end position="190"/>
    </location>
</feature>
<protein>
    <submittedName>
        <fullName evidence="3">FMN-binding protein</fullName>
    </submittedName>
</protein>
<comment type="caution">
    <text evidence="3">The sequence shown here is derived from an EMBL/GenBank/DDBJ whole genome shotgun (WGS) entry which is preliminary data.</text>
</comment>
<gene>
    <name evidence="3" type="ORF">HHL15_00550</name>
</gene>
<proteinExistence type="predicted"/>
<dbReference type="AlphaFoldDB" id="A0A848FZP3"/>